<dbReference type="EMBL" id="KN847768">
    <property type="protein sequence ID" value="KIV98330.1"/>
    <property type="molecule type" value="Genomic_DNA"/>
</dbReference>
<evidence type="ECO:0000256" key="1">
    <source>
        <dbReference type="SAM" id="Phobius"/>
    </source>
</evidence>
<dbReference type="AlphaFoldDB" id="A0A0D1X8J5"/>
<accession>A0A0D1X8J5</accession>
<gene>
    <name evidence="2" type="ORF">PV09_09826</name>
</gene>
<protein>
    <submittedName>
        <fullName evidence="2">Uncharacterized protein</fullName>
    </submittedName>
</protein>
<dbReference type="GeneID" id="27317799"/>
<feature type="transmembrane region" description="Helical" evidence="1">
    <location>
        <begin position="374"/>
        <end position="402"/>
    </location>
</feature>
<keyword evidence="1" id="KW-1133">Transmembrane helix</keyword>
<dbReference type="InParanoid" id="A0A0D1X8J5"/>
<feature type="transmembrane region" description="Helical" evidence="1">
    <location>
        <begin position="269"/>
        <end position="290"/>
    </location>
</feature>
<sequence>MVGMRCDAFRWLPLLPLIFEFARREPSLCCSITIKPLTDRPCYGPIIDTLESRTLLKMADPYICCWFAIQQGESAYSRSLRPFWISPVQRSLDAITLMACSSLHEPASNPGVRGHLQQHDHMSTARDVGSQEPSAVMLPWPQSIFIPCILTGTILFLVTLLLLWIRREKQKPDLLPLSPIRLLVFSFIALGLAVSTIAITTIGEQEECVKECVKECIDIFTSVIIILQYFLTAIIASLAYESSAMLFENGPKFTGRLLQNYLKGDFFQILRPSIIPVLVSTTCGIIIMIGRSSGALLHRVTSILLIFVAAFDTWHTVEVTRISSVFINRDFRGELEQGRVTKMKRAASWFIEGLRLIITTLEIFYGDDMTRRHIFAFIIVARMLVVILVNTPLALLFCISGGEWELQISYTVSTLSSLVLASLMQGYRFKLKPRERSTQHLSLRTNS</sequence>
<keyword evidence="1" id="KW-0472">Membrane</keyword>
<dbReference type="Proteomes" id="UP000053259">
    <property type="component" value="Unassembled WGS sequence"/>
</dbReference>
<feature type="transmembrane region" description="Helical" evidence="1">
    <location>
        <begin position="177"/>
        <end position="199"/>
    </location>
</feature>
<dbReference type="HOGENOM" id="CLU_612815_0_0_1"/>
<dbReference type="VEuPathDB" id="FungiDB:PV09_09826"/>
<organism evidence="2 3">
    <name type="scientific">Verruconis gallopava</name>
    <dbReference type="NCBI Taxonomy" id="253628"/>
    <lineage>
        <taxon>Eukaryota</taxon>
        <taxon>Fungi</taxon>
        <taxon>Dikarya</taxon>
        <taxon>Ascomycota</taxon>
        <taxon>Pezizomycotina</taxon>
        <taxon>Dothideomycetes</taxon>
        <taxon>Pleosporomycetidae</taxon>
        <taxon>Venturiales</taxon>
        <taxon>Sympoventuriaceae</taxon>
        <taxon>Verruconis</taxon>
    </lineage>
</organism>
<keyword evidence="3" id="KW-1185">Reference proteome</keyword>
<feature type="transmembrane region" description="Helical" evidence="1">
    <location>
        <begin position="408"/>
        <end position="427"/>
    </location>
</feature>
<name>A0A0D1X8J5_9PEZI</name>
<evidence type="ECO:0000313" key="2">
    <source>
        <dbReference type="EMBL" id="KIV98330.1"/>
    </source>
</evidence>
<keyword evidence="1" id="KW-0812">Transmembrane</keyword>
<evidence type="ECO:0000313" key="3">
    <source>
        <dbReference type="Proteomes" id="UP000053259"/>
    </source>
</evidence>
<reference evidence="2 3" key="1">
    <citation type="submission" date="2015-01" db="EMBL/GenBank/DDBJ databases">
        <title>The Genome Sequence of Ochroconis gallopava CBS43764.</title>
        <authorList>
            <consortium name="The Broad Institute Genomics Platform"/>
            <person name="Cuomo C."/>
            <person name="de Hoog S."/>
            <person name="Gorbushina A."/>
            <person name="Stielow B."/>
            <person name="Teixiera M."/>
            <person name="Abouelleil A."/>
            <person name="Chapman S.B."/>
            <person name="Priest M."/>
            <person name="Young S.K."/>
            <person name="Wortman J."/>
            <person name="Nusbaum C."/>
            <person name="Birren B."/>
        </authorList>
    </citation>
    <scope>NUCLEOTIDE SEQUENCE [LARGE SCALE GENOMIC DNA]</scope>
    <source>
        <strain evidence="2 3">CBS 43764</strain>
    </source>
</reference>
<proteinExistence type="predicted"/>
<dbReference type="RefSeq" id="XP_016208200.1">
    <property type="nucleotide sequence ID" value="XM_016363970.1"/>
</dbReference>
<feature type="transmembrane region" description="Helical" evidence="1">
    <location>
        <begin position="219"/>
        <end position="240"/>
    </location>
</feature>
<feature type="transmembrane region" description="Helical" evidence="1">
    <location>
        <begin position="144"/>
        <end position="165"/>
    </location>
</feature>